<organism evidence="1">
    <name type="scientific">Rhodnius prolixus</name>
    <name type="common">Triatomid bug</name>
    <dbReference type="NCBI Taxonomy" id="13249"/>
    <lineage>
        <taxon>Eukaryota</taxon>
        <taxon>Metazoa</taxon>
        <taxon>Ecdysozoa</taxon>
        <taxon>Arthropoda</taxon>
        <taxon>Hexapoda</taxon>
        <taxon>Insecta</taxon>
        <taxon>Pterygota</taxon>
        <taxon>Neoptera</taxon>
        <taxon>Paraneoptera</taxon>
        <taxon>Hemiptera</taxon>
        <taxon>Heteroptera</taxon>
        <taxon>Panheteroptera</taxon>
        <taxon>Cimicomorpha</taxon>
        <taxon>Reduviidae</taxon>
        <taxon>Triatominae</taxon>
        <taxon>Rhodnius</taxon>
    </lineage>
</organism>
<dbReference type="GeneID" id="141453768"/>
<dbReference type="AlphaFoldDB" id="A0A4V0Y8U4"/>
<evidence type="ECO:0000313" key="1">
    <source>
        <dbReference type="EMBL" id="MOY46204.1"/>
    </source>
</evidence>
<dbReference type="RefSeq" id="XP_073983457.1">
    <property type="nucleotide sequence ID" value="XM_074127356.1"/>
</dbReference>
<dbReference type="InterPro" id="IPR038219">
    <property type="entry name" value="Sep15/SelM_sf"/>
</dbReference>
<protein>
    <submittedName>
        <fullName evidence="1">Uncharacterized protein</fullName>
    </submittedName>
</protein>
<dbReference type="Gene3D" id="3.40.30.50">
    <property type="entry name" value="Sep15/SelM thioredoxin-like domain, active-site redox motif"/>
    <property type="match status" value="1"/>
</dbReference>
<dbReference type="EMBL" id="GHKJ01001174">
    <property type="protein sequence ID" value="MOY46204.1"/>
    <property type="molecule type" value="Transcribed_RNA"/>
</dbReference>
<accession>A0A4V0Y8U4</accession>
<name>A0A4V0Y8U4_RHOPR</name>
<sequence>MDYTNLHMRVEVHKCADFVMQLFPEARLFIEKDVPAYGDVILHEILQISEPRICLVDAEKMMVLREVNIGNCSRKECNNVMWSFGKVPLSTYRLNTMPCDVDRVLNSYPPS</sequence>
<proteinExistence type="predicted"/>
<reference evidence="1" key="1">
    <citation type="submission" date="2019-04" db="EMBL/GenBank/DDBJ databases">
        <title>Analysis of the testis transcriptome of the Chagas disease vector Rhodnius prolixus.</title>
        <authorList>
            <person name="Cesar J."/>
            <person name="Ribeiro J.M."/>
            <person name="Pereira M.H."/>
            <person name="Araujo R.N."/>
            <person name="Gontijo N.F."/>
            <person name="Pessoa G."/>
            <person name="Sant'Anna M.V."/>
            <person name="Sorgine M.H."/>
            <person name="Majerowicz D."/>
            <person name="Carvalho A.B."/>
            <person name="Braz G."/>
            <person name="Mesquita R."/>
            <person name="Lagerblad P.O."/>
            <person name="Koerich L.B."/>
        </authorList>
    </citation>
    <scope>NUCLEOTIDE SEQUENCE</scope>
</reference>